<keyword evidence="8" id="KW-1185">Reference proteome</keyword>
<evidence type="ECO:0000256" key="2">
    <source>
        <dbReference type="ARBA" id="ARBA00022748"/>
    </source>
</evidence>
<dbReference type="PANTHER" id="PTHR42852:SF6">
    <property type="entry name" value="THIOL:DISULFIDE INTERCHANGE PROTEIN DSBE"/>
    <property type="match status" value="1"/>
</dbReference>
<evidence type="ECO:0000313" key="7">
    <source>
        <dbReference type="EMBL" id="RVT51362.1"/>
    </source>
</evidence>
<keyword evidence="5" id="KW-0472">Membrane</keyword>
<keyword evidence="4" id="KW-0676">Redox-active center</keyword>
<comment type="caution">
    <text evidence="7">The sequence shown here is derived from an EMBL/GenBank/DDBJ whole genome shotgun (WGS) entry which is preliminary data.</text>
</comment>
<dbReference type="GO" id="GO:0017004">
    <property type="term" value="P:cytochrome complex assembly"/>
    <property type="evidence" value="ECO:0007669"/>
    <property type="project" value="UniProtKB-KW"/>
</dbReference>
<dbReference type="EMBL" id="SACT01000003">
    <property type="protein sequence ID" value="RVT51362.1"/>
    <property type="molecule type" value="Genomic_DNA"/>
</dbReference>
<name>A0A437JVF1_9BURK</name>
<dbReference type="InterPro" id="IPR017937">
    <property type="entry name" value="Thioredoxin_CS"/>
</dbReference>
<keyword evidence="2" id="KW-0201">Cytochrome c-type biogenesis</keyword>
<feature type="transmembrane region" description="Helical" evidence="5">
    <location>
        <begin position="111"/>
        <end position="132"/>
    </location>
</feature>
<dbReference type="AlphaFoldDB" id="A0A437JVF1"/>
<evidence type="ECO:0000256" key="3">
    <source>
        <dbReference type="ARBA" id="ARBA00023157"/>
    </source>
</evidence>
<feature type="transmembrane region" description="Helical" evidence="5">
    <location>
        <begin position="83"/>
        <end position="99"/>
    </location>
</feature>
<gene>
    <name evidence="7" type="ORF">ENE75_10995</name>
</gene>
<dbReference type="Pfam" id="PF08534">
    <property type="entry name" value="Redoxin"/>
    <property type="match status" value="1"/>
</dbReference>
<dbReference type="InterPro" id="IPR013766">
    <property type="entry name" value="Thioredoxin_domain"/>
</dbReference>
<dbReference type="PROSITE" id="PS51352">
    <property type="entry name" value="THIOREDOXIN_2"/>
    <property type="match status" value="1"/>
</dbReference>
<comment type="subcellular location">
    <subcellularLocation>
        <location evidence="1">Cell envelope</location>
    </subcellularLocation>
</comment>
<keyword evidence="5" id="KW-0812">Transmembrane</keyword>
<dbReference type="Gene3D" id="3.40.30.10">
    <property type="entry name" value="Glutaredoxin"/>
    <property type="match status" value="1"/>
</dbReference>
<dbReference type="InterPro" id="IPR050553">
    <property type="entry name" value="Thioredoxin_ResA/DsbE_sf"/>
</dbReference>
<evidence type="ECO:0000256" key="4">
    <source>
        <dbReference type="ARBA" id="ARBA00023284"/>
    </source>
</evidence>
<keyword evidence="5" id="KW-1133">Transmembrane helix</keyword>
<dbReference type="RefSeq" id="WP_128198363.1">
    <property type="nucleotide sequence ID" value="NZ_SACT01000003.1"/>
</dbReference>
<dbReference type="InterPro" id="IPR013740">
    <property type="entry name" value="Redoxin"/>
</dbReference>
<reference evidence="7 8" key="1">
    <citation type="submission" date="2019-01" db="EMBL/GenBank/DDBJ databases">
        <authorList>
            <person name="Chen W.-M."/>
        </authorList>
    </citation>
    <scope>NUCLEOTIDE SEQUENCE [LARGE SCALE GENOMIC DNA]</scope>
    <source>
        <strain evidence="7 8">ICH-3</strain>
    </source>
</reference>
<dbReference type="PANTHER" id="PTHR42852">
    <property type="entry name" value="THIOL:DISULFIDE INTERCHANGE PROTEIN DSBE"/>
    <property type="match status" value="1"/>
</dbReference>
<dbReference type="NCBIfam" id="TIGR01643">
    <property type="entry name" value="YD_repeat_2x"/>
    <property type="match status" value="1"/>
</dbReference>
<feature type="transmembrane region" description="Helical" evidence="5">
    <location>
        <begin position="12"/>
        <end position="31"/>
    </location>
</feature>
<proteinExistence type="predicted"/>
<keyword evidence="3" id="KW-1015">Disulfide bond</keyword>
<dbReference type="Proteomes" id="UP000288178">
    <property type="component" value="Unassembled WGS sequence"/>
</dbReference>
<dbReference type="CDD" id="cd02966">
    <property type="entry name" value="TlpA_like_family"/>
    <property type="match status" value="1"/>
</dbReference>
<dbReference type="OrthoDB" id="9811352at2"/>
<evidence type="ECO:0000256" key="5">
    <source>
        <dbReference type="SAM" id="Phobius"/>
    </source>
</evidence>
<protein>
    <submittedName>
        <fullName evidence="7">TlpA family protein disulfide reductase</fullName>
    </submittedName>
</protein>
<dbReference type="PROSITE" id="PS00194">
    <property type="entry name" value="THIOREDOXIN_1"/>
    <property type="match status" value="1"/>
</dbReference>
<organism evidence="7 8">
    <name type="scientific">Rubrivivax albus</name>
    <dbReference type="NCBI Taxonomy" id="2499835"/>
    <lineage>
        <taxon>Bacteria</taxon>
        <taxon>Pseudomonadati</taxon>
        <taxon>Pseudomonadota</taxon>
        <taxon>Betaproteobacteria</taxon>
        <taxon>Burkholderiales</taxon>
        <taxon>Sphaerotilaceae</taxon>
        <taxon>Rubrivivax</taxon>
    </lineage>
</organism>
<evidence type="ECO:0000259" key="6">
    <source>
        <dbReference type="PROSITE" id="PS51352"/>
    </source>
</evidence>
<dbReference type="GO" id="GO:0015036">
    <property type="term" value="F:disulfide oxidoreductase activity"/>
    <property type="evidence" value="ECO:0007669"/>
    <property type="project" value="UniProtKB-ARBA"/>
</dbReference>
<accession>A0A437JVF1</accession>
<feature type="transmembrane region" description="Helical" evidence="5">
    <location>
        <begin position="51"/>
        <end position="71"/>
    </location>
</feature>
<dbReference type="GO" id="GO:0030313">
    <property type="term" value="C:cell envelope"/>
    <property type="evidence" value="ECO:0007669"/>
    <property type="project" value="UniProtKB-SubCell"/>
</dbReference>
<evidence type="ECO:0000256" key="1">
    <source>
        <dbReference type="ARBA" id="ARBA00004196"/>
    </source>
</evidence>
<dbReference type="InterPro" id="IPR036249">
    <property type="entry name" value="Thioredoxin-like_sf"/>
</dbReference>
<evidence type="ECO:0000313" key="8">
    <source>
        <dbReference type="Proteomes" id="UP000288178"/>
    </source>
</evidence>
<sequence length="271" mass="29328">MSADALRLGPLVFSWSVLLALATTWFGLWVAGRLARRAGLDLGRTPETAALVGFVAARLGFVWQFAGAYLAQPWTLLDLRDGGWEPVVGFAAAWLYGLSRMTRQPATRRPLRWGLVAATAVWLCGTLALVLARGEGQRMPALALQALDNGAQVELTGFVGRPTVVNLWATWCPPCVREMPVLQAAQQQHPDVHVVFVNQGESAEKVQAWLAGRGLALQNVLLDRRGQSTAALDAAGLPTTLFYDAQGRLVARRIGELSSATLAEQLARIRP</sequence>
<dbReference type="SUPFAM" id="SSF52833">
    <property type="entry name" value="Thioredoxin-like"/>
    <property type="match status" value="1"/>
</dbReference>
<dbReference type="InterPro" id="IPR006530">
    <property type="entry name" value="YD"/>
</dbReference>
<feature type="domain" description="Thioredoxin" evidence="6">
    <location>
        <begin position="133"/>
        <end position="271"/>
    </location>
</feature>